<dbReference type="Proteomes" id="UP000652761">
    <property type="component" value="Unassembled WGS sequence"/>
</dbReference>
<dbReference type="SMART" id="SM00336">
    <property type="entry name" value="BBOX"/>
    <property type="match status" value="1"/>
</dbReference>
<evidence type="ECO:0000256" key="4">
    <source>
        <dbReference type="SAM" id="MobiDB-lite"/>
    </source>
</evidence>
<dbReference type="EMBL" id="NMUH01002098">
    <property type="protein sequence ID" value="MQL97776.1"/>
    <property type="molecule type" value="Genomic_DNA"/>
</dbReference>
<dbReference type="PANTHER" id="PTHR31717">
    <property type="entry name" value="ZINC FINGER PROTEIN CONSTANS-LIKE 10"/>
    <property type="match status" value="1"/>
</dbReference>
<evidence type="ECO:0000256" key="3">
    <source>
        <dbReference type="ARBA" id="ARBA00022833"/>
    </source>
</evidence>
<reference evidence="6" key="1">
    <citation type="submission" date="2017-07" db="EMBL/GenBank/DDBJ databases">
        <title>Taro Niue Genome Assembly and Annotation.</title>
        <authorList>
            <person name="Atibalentja N."/>
            <person name="Keating K."/>
            <person name="Fields C.J."/>
        </authorList>
    </citation>
    <scope>NUCLEOTIDE SEQUENCE</scope>
    <source>
        <strain evidence="6">Niue_2</strain>
        <tissue evidence="6">Leaf</tissue>
    </source>
</reference>
<gene>
    <name evidence="6" type="ORF">Taro_030483</name>
</gene>
<name>A0A843VS09_COLES</name>
<feature type="compositionally biased region" description="Gly residues" evidence="4">
    <location>
        <begin position="92"/>
        <end position="115"/>
    </location>
</feature>
<evidence type="ECO:0000313" key="6">
    <source>
        <dbReference type="EMBL" id="MQL97776.1"/>
    </source>
</evidence>
<accession>A0A843VS09</accession>
<dbReference type="OrthoDB" id="153872at2759"/>
<protein>
    <recommendedName>
        <fullName evidence="5">B box-type domain-containing protein</fullName>
    </recommendedName>
</protein>
<evidence type="ECO:0000313" key="7">
    <source>
        <dbReference type="Proteomes" id="UP000652761"/>
    </source>
</evidence>
<keyword evidence="7" id="KW-1185">Reference proteome</keyword>
<comment type="caution">
    <text evidence="6">The sequence shown here is derived from an EMBL/GenBank/DDBJ whole genome shotgun (WGS) entry which is preliminary data.</text>
</comment>
<feature type="domain" description="B box-type" evidence="5">
    <location>
        <begin position="1"/>
        <end position="46"/>
    </location>
</feature>
<dbReference type="AlphaFoldDB" id="A0A843VS09"/>
<dbReference type="InterPro" id="IPR049808">
    <property type="entry name" value="CONSTANS-like_Bbox1"/>
</dbReference>
<sequence length="231" mass="24690">MGKQCELCQLPARMFCESDEANLCWECDAKVHGANFLVARHSRRLLCRSCQAPTPWRASGSRLGSTVSICNRCCLGDNGAETSDSGEATRDGAGGGEGGRRGGLVEGDMEGGGGMGEEDEEEGSEEIEDNYEDEDDDEYAGDDEDGDNQVVPWSTEADAEVETASPRPVASCSSSDESSSGGMDVYYGLLKRRREDDDPPSSHWQEDSGCSPSQHGYLRFSSPPPAVGPEA</sequence>
<keyword evidence="3" id="KW-0862">Zinc</keyword>
<organism evidence="6 7">
    <name type="scientific">Colocasia esculenta</name>
    <name type="common">Wild taro</name>
    <name type="synonym">Arum esculentum</name>
    <dbReference type="NCBI Taxonomy" id="4460"/>
    <lineage>
        <taxon>Eukaryota</taxon>
        <taxon>Viridiplantae</taxon>
        <taxon>Streptophyta</taxon>
        <taxon>Embryophyta</taxon>
        <taxon>Tracheophyta</taxon>
        <taxon>Spermatophyta</taxon>
        <taxon>Magnoliopsida</taxon>
        <taxon>Liliopsida</taxon>
        <taxon>Araceae</taxon>
        <taxon>Aroideae</taxon>
        <taxon>Colocasieae</taxon>
        <taxon>Colocasia</taxon>
    </lineage>
</organism>
<dbReference type="PANTHER" id="PTHR31717:SF60">
    <property type="entry name" value="B-BOX TYPE ZINC FINGER FAMILY PROTEIN"/>
    <property type="match status" value="1"/>
</dbReference>
<dbReference type="GO" id="GO:0008270">
    <property type="term" value="F:zinc ion binding"/>
    <property type="evidence" value="ECO:0007669"/>
    <property type="project" value="UniProtKB-KW"/>
</dbReference>
<evidence type="ECO:0000256" key="2">
    <source>
        <dbReference type="ARBA" id="ARBA00022771"/>
    </source>
</evidence>
<feature type="region of interest" description="Disordered" evidence="4">
    <location>
        <begin position="81"/>
        <end position="231"/>
    </location>
</feature>
<dbReference type="Pfam" id="PF00643">
    <property type="entry name" value="zf-B_box"/>
    <property type="match status" value="1"/>
</dbReference>
<feature type="compositionally biased region" description="Low complexity" evidence="4">
    <location>
        <begin position="171"/>
        <end position="180"/>
    </location>
</feature>
<keyword evidence="1" id="KW-0479">Metal-binding</keyword>
<evidence type="ECO:0000256" key="1">
    <source>
        <dbReference type="ARBA" id="ARBA00022723"/>
    </source>
</evidence>
<dbReference type="CDD" id="cd19821">
    <property type="entry name" value="Bbox1_BBX-like"/>
    <property type="match status" value="1"/>
</dbReference>
<keyword evidence="2" id="KW-0863">Zinc-finger</keyword>
<dbReference type="InterPro" id="IPR000315">
    <property type="entry name" value="Znf_B-box"/>
</dbReference>
<feature type="compositionally biased region" description="Pro residues" evidence="4">
    <location>
        <begin position="222"/>
        <end position="231"/>
    </location>
</feature>
<evidence type="ECO:0000259" key="5">
    <source>
        <dbReference type="SMART" id="SM00336"/>
    </source>
</evidence>
<proteinExistence type="predicted"/>
<feature type="compositionally biased region" description="Acidic residues" evidence="4">
    <location>
        <begin position="116"/>
        <end position="147"/>
    </location>
</feature>